<gene>
    <name evidence="10" type="ORF">ETSY2_54970</name>
</gene>
<feature type="transmembrane region" description="Helical" evidence="9">
    <location>
        <begin position="12"/>
        <end position="35"/>
    </location>
</feature>
<dbReference type="InterPro" id="IPR001851">
    <property type="entry name" value="ABC_transp_permease"/>
</dbReference>
<dbReference type="GO" id="GO:0022857">
    <property type="term" value="F:transmembrane transporter activity"/>
    <property type="evidence" value="ECO:0007669"/>
    <property type="project" value="InterPro"/>
</dbReference>
<evidence type="ECO:0000313" key="10">
    <source>
        <dbReference type="EMBL" id="ETW91997.1"/>
    </source>
</evidence>
<evidence type="ECO:0000313" key="11">
    <source>
        <dbReference type="Proteomes" id="UP000019140"/>
    </source>
</evidence>
<dbReference type="PANTHER" id="PTHR11795">
    <property type="entry name" value="BRANCHED-CHAIN AMINO ACID TRANSPORT SYSTEM PERMEASE PROTEIN LIVH"/>
    <property type="match status" value="1"/>
</dbReference>
<protein>
    <recommendedName>
        <fullName evidence="12">Branched-chain amino acid ABC transporter permease</fullName>
    </recommendedName>
</protein>
<evidence type="ECO:0000256" key="5">
    <source>
        <dbReference type="ARBA" id="ARBA00022970"/>
    </source>
</evidence>
<dbReference type="Pfam" id="PF02653">
    <property type="entry name" value="BPD_transp_2"/>
    <property type="match status" value="1"/>
</dbReference>
<keyword evidence="2" id="KW-0813">Transport</keyword>
<organism evidence="10 11">
    <name type="scientific">Candidatus Entotheonella gemina</name>
    <dbReference type="NCBI Taxonomy" id="1429439"/>
    <lineage>
        <taxon>Bacteria</taxon>
        <taxon>Pseudomonadati</taxon>
        <taxon>Nitrospinota/Tectimicrobiota group</taxon>
        <taxon>Candidatus Tectimicrobiota</taxon>
        <taxon>Candidatus Entotheonellia</taxon>
        <taxon>Candidatus Entotheonellales</taxon>
        <taxon>Candidatus Entotheonellaceae</taxon>
        <taxon>Candidatus Entotheonella</taxon>
    </lineage>
</organism>
<proteinExistence type="inferred from homology"/>
<evidence type="ECO:0000256" key="3">
    <source>
        <dbReference type="ARBA" id="ARBA00022475"/>
    </source>
</evidence>
<evidence type="ECO:0000256" key="1">
    <source>
        <dbReference type="ARBA" id="ARBA00004651"/>
    </source>
</evidence>
<evidence type="ECO:0000256" key="4">
    <source>
        <dbReference type="ARBA" id="ARBA00022692"/>
    </source>
</evidence>
<evidence type="ECO:0000256" key="9">
    <source>
        <dbReference type="SAM" id="Phobius"/>
    </source>
</evidence>
<sequence>MNFWIIQTFNGISYGALLFLLASGLSLIFGVMRIVNLSHGSYFLLGGYFALTVMNLTGSWLLALPVSALAVAVIGILIERVFLRRLGFDPLRQVLLTVGFALLF</sequence>
<evidence type="ECO:0008006" key="12">
    <source>
        <dbReference type="Google" id="ProtNLM"/>
    </source>
</evidence>
<dbReference type="GO" id="GO:0005886">
    <property type="term" value="C:plasma membrane"/>
    <property type="evidence" value="ECO:0007669"/>
    <property type="project" value="UniProtKB-SubCell"/>
</dbReference>
<keyword evidence="4 9" id="KW-0812">Transmembrane</keyword>
<evidence type="ECO:0000256" key="8">
    <source>
        <dbReference type="ARBA" id="ARBA00037998"/>
    </source>
</evidence>
<keyword evidence="3" id="KW-1003">Cell membrane</keyword>
<comment type="subcellular location">
    <subcellularLocation>
        <location evidence="1">Cell membrane</location>
        <topology evidence="1">Multi-pass membrane protein</topology>
    </subcellularLocation>
</comment>
<keyword evidence="11" id="KW-1185">Reference proteome</keyword>
<dbReference type="EMBL" id="AZHX01003182">
    <property type="protein sequence ID" value="ETW91997.1"/>
    <property type="molecule type" value="Genomic_DNA"/>
</dbReference>
<reference evidence="10 11" key="1">
    <citation type="journal article" date="2014" name="Nature">
        <title>An environmental bacterial taxon with a large and distinct metabolic repertoire.</title>
        <authorList>
            <person name="Wilson M.C."/>
            <person name="Mori T."/>
            <person name="Ruckert C."/>
            <person name="Uria A.R."/>
            <person name="Helf M.J."/>
            <person name="Takada K."/>
            <person name="Gernert C."/>
            <person name="Steffens U.A."/>
            <person name="Heycke N."/>
            <person name="Schmitt S."/>
            <person name="Rinke C."/>
            <person name="Helfrich E.J."/>
            <person name="Brachmann A.O."/>
            <person name="Gurgui C."/>
            <person name="Wakimoto T."/>
            <person name="Kracht M."/>
            <person name="Crusemann M."/>
            <person name="Hentschel U."/>
            <person name="Abe I."/>
            <person name="Matsunaga S."/>
            <person name="Kalinowski J."/>
            <person name="Takeyama H."/>
            <person name="Piel J."/>
        </authorList>
    </citation>
    <scope>NUCLEOTIDE SEQUENCE [LARGE SCALE GENOMIC DNA]</scope>
    <source>
        <strain evidence="11">TSY2</strain>
    </source>
</reference>
<dbReference type="InterPro" id="IPR052157">
    <property type="entry name" value="BCAA_transport_permease"/>
</dbReference>
<dbReference type="PANTHER" id="PTHR11795:SF442">
    <property type="entry name" value="ABC TRANSPORTER ATP-BINDING PROTEIN"/>
    <property type="match status" value="1"/>
</dbReference>
<feature type="transmembrane region" description="Helical" evidence="9">
    <location>
        <begin position="66"/>
        <end position="83"/>
    </location>
</feature>
<accession>W4L1T8</accession>
<keyword evidence="5" id="KW-0029">Amino-acid transport</keyword>
<name>W4L1T8_9BACT</name>
<dbReference type="AlphaFoldDB" id="W4L1T8"/>
<dbReference type="Proteomes" id="UP000019140">
    <property type="component" value="Unassembled WGS sequence"/>
</dbReference>
<comment type="caution">
    <text evidence="10">The sequence shown here is derived from an EMBL/GenBank/DDBJ whole genome shotgun (WGS) entry which is preliminary data.</text>
</comment>
<comment type="similarity">
    <text evidence="8">Belongs to the binding-protein-dependent transport system permease family. LivHM subfamily.</text>
</comment>
<keyword evidence="7 9" id="KW-0472">Membrane</keyword>
<feature type="non-terminal residue" evidence="10">
    <location>
        <position position="104"/>
    </location>
</feature>
<keyword evidence="6 9" id="KW-1133">Transmembrane helix</keyword>
<evidence type="ECO:0000256" key="2">
    <source>
        <dbReference type="ARBA" id="ARBA00022448"/>
    </source>
</evidence>
<evidence type="ECO:0000256" key="7">
    <source>
        <dbReference type="ARBA" id="ARBA00023136"/>
    </source>
</evidence>
<evidence type="ECO:0000256" key="6">
    <source>
        <dbReference type="ARBA" id="ARBA00022989"/>
    </source>
</evidence>
<dbReference type="GO" id="GO:0006865">
    <property type="term" value="P:amino acid transport"/>
    <property type="evidence" value="ECO:0007669"/>
    <property type="project" value="UniProtKB-KW"/>
</dbReference>
<dbReference type="HOGENOM" id="CLU_2255665_0_0_7"/>